<dbReference type="EMBL" id="MT144446">
    <property type="protein sequence ID" value="QJA53733.1"/>
    <property type="molecule type" value="Genomic_DNA"/>
</dbReference>
<dbReference type="EMBL" id="MT141268">
    <property type="protein sequence ID" value="QJA57339.1"/>
    <property type="molecule type" value="Genomic_DNA"/>
</dbReference>
<gene>
    <name evidence="3" type="ORF">MM415A01118_0019</name>
    <name evidence="2" type="ORF">MM415B01659_0008</name>
    <name evidence="1" type="ORF">TM448A03870_0004</name>
    <name evidence="4" type="ORF">TM448B01472_0019</name>
</gene>
<reference evidence="1" key="1">
    <citation type="submission" date="2020-03" db="EMBL/GenBank/DDBJ databases">
        <title>The deep terrestrial virosphere.</title>
        <authorList>
            <person name="Holmfeldt K."/>
            <person name="Nilsson E."/>
            <person name="Simone D."/>
            <person name="Lopez-Fernandez M."/>
            <person name="Wu X."/>
            <person name="de Brujin I."/>
            <person name="Lundin D."/>
            <person name="Andersson A."/>
            <person name="Bertilsson S."/>
            <person name="Dopson M."/>
        </authorList>
    </citation>
    <scope>NUCLEOTIDE SEQUENCE</scope>
    <source>
        <strain evidence="3">MM415A01118</strain>
        <strain evidence="2">MM415B01659</strain>
        <strain evidence="1">TM448A03870</strain>
        <strain evidence="4">TM448B01472</strain>
    </source>
</reference>
<accession>A0A6H2A0L8</accession>
<dbReference type="EMBL" id="MT144765">
    <property type="protein sequence ID" value="QJH99057.1"/>
    <property type="molecule type" value="Genomic_DNA"/>
</dbReference>
<organism evidence="1">
    <name type="scientific">viral metagenome</name>
    <dbReference type="NCBI Taxonomy" id="1070528"/>
    <lineage>
        <taxon>unclassified sequences</taxon>
        <taxon>metagenomes</taxon>
        <taxon>organismal metagenomes</taxon>
    </lineage>
</organism>
<evidence type="ECO:0000313" key="2">
    <source>
        <dbReference type="EMBL" id="QJA57339.1"/>
    </source>
</evidence>
<sequence>MAKETTIEHPPQGHVGLWAYDPVNNRWQAIYADADGNLQVDVVASGLPSGAATALNQTTMITSLQVTEDLVKALSSNPAGDDLRVREQGTVTVRASGGDKIFSFESIVEGAYQNTNLDAGINMLPGGTVPAGKVWKLTHGTIRYDGTSPTSVAIVAYGLAGNISVLRVLAPTSTQWYLWDGEMYLQNPDYLSADVVGATAGDTLLFRYAGVQMDAP</sequence>
<dbReference type="AlphaFoldDB" id="A0A6H2A0L8"/>
<evidence type="ECO:0000313" key="4">
    <source>
        <dbReference type="EMBL" id="QJH99057.1"/>
    </source>
</evidence>
<evidence type="ECO:0000313" key="3">
    <source>
        <dbReference type="EMBL" id="QJA78193.1"/>
    </source>
</evidence>
<dbReference type="EMBL" id="MT142324">
    <property type="protein sequence ID" value="QJA78193.1"/>
    <property type="molecule type" value="Genomic_DNA"/>
</dbReference>
<proteinExistence type="predicted"/>
<protein>
    <submittedName>
        <fullName evidence="1">Uncharacterized protein</fullName>
    </submittedName>
</protein>
<name>A0A6H2A0L8_9ZZZZ</name>
<evidence type="ECO:0000313" key="1">
    <source>
        <dbReference type="EMBL" id="QJA53733.1"/>
    </source>
</evidence>